<proteinExistence type="predicted"/>
<sequence>MTTVDVIQTAGIAAVLAALILTLFVALLRLAALPLAAASLGLDRLATLAAGPLLTPSGGTR</sequence>
<keyword evidence="1" id="KW-0472">Membrane</keyword>
<evidence type="ECO:0000313" key="3">
    <source>
        <dbReference type="Proteomes" id="UP000654947"/>
    </source>
</evidence>
<dbReference type="RefSeq" id="WP_193517760.1">
    <property type="nucleotide sequence ID" value="NZ_BMXL01000007.1"/>
</dbReference>
<evidence type="ECO:0000256" key="1">
    <source>
        <dbReference type="SAM" id="Phobius"/>
    </source>
</evidence>
<keyword evidence="1" id="KW-0812">Transmembrane</keyword>
<dbReference type="Proteomes" id="UP000654947">
    <property type="component" value="Unassembled WGS sequence"/>
</dbReference>
<evidence type="ECO:0000313" key="2">
    <source>
        <dbReference type="EMBL" id="GHD23400.1"/>
    </source>
</evidence>
<gene>
    <name evidence="2" type="ORF">GCM10007147_18590</name>
</gene>
<organism evidence="2 3">
    <name type="scientific">Nocardiopsis kunsanensis</name>
    <dbReference type="NCBI Taxonomy" id="141693"/>
    <lineage>
        <taxon>Bacteria</taxon>
        <taxon>Bacillati</taxon>
        <taxon>Actinomycetota</taxon>
        <taxon>Actinomycetes</taxon>
        <taxon>Streptosporangiales</taxon>
        <taxon>Nocardiopsidaceae</taxon>
        <taxon>Nocardiopsis</taxon>
    </lineage>
</organism>
<name>A0A919CH97_9ACTN</name>
<reference evidence="2 3" key="1">
    <citation type="journal article" date="2014" name="Int. J. Syst. Evol. Microbiol.">
        <title>Complete genome sequence of Corynebacterium casei LMG S-19264T (=DSM 44701T), isolated from a smear-ripened cheese.</title>
        <authorList>
            <consortium name="US DOE Joint Genome Institute (JGI-PGF)"/>
            <person name="Walter F."/>
            <person name="Albersmeier A."/>
            <person name="Kalinowski J."/>
            <person name="Ruckert C."/>
        </authorList>
    </citation>
    <scope>NUCLEOTIDE SEQUENCE [LARGE SCALE GENOMIC DNA]</scope>
    <source>
        <strain evidence="2 3">KCTC 19473</strain>
    </source>
</reference>
<accession>A0A919CH97</accession>
<protein>
    <submittedName>
        <fullName evidence="2">Uncharacterized protein</fullName>
    </submittedName>
</protein>
<keyword evidence="1" id="KW-1133">Transmembrane helix</keyword>
<comment type="caution">
    <text evidence="2">The sequence shown here is derived from an EMBL/GenBank/DDBJ whole genome shotgun (WGS) entry which is preliminary data.</text>
</comment>
<dbReference type="EMBL" id="BMXL01000007">
    <property type="protein sequence ID" value="GHD23400.1"/>
    <property type="molecule type" value="Genomic_DNA"/>
</dbReference>
<dbReference type="AlphaFoldDB" id="A0A919CH97"/>
<feature type="transmembrane region" description="Helical" evidence="1">
    <location>
        <begin position="6"/>
        <end position="28"/>
    </location>
</feature>
<keyword evidence="3" id="KW-1185">Reference proteome</keyword>